<evidence type="ECO:0000313" key="3">
    <source>
        <dbReference type="Proteomes" id="UP001589858"/>
    </source>
</evidence>
<organism evidence="2 3">
    <name type="scientific">Novosphingobium clariflavum</name>
    <dbReference type="NCBI Taxonomy" id="2029884"/>
    <lineage>
        <taxon>Bacteria</taxon>
        <taxon>Pseudomonadati</taxon>
        <taxon>Pseudomonadota</taxon>
        <taxon>Alphaproteobacteria</taxon>
        <taxon>Sphingomonadales</taxon>
        <taxon>Sphingomonadaceae</taxon>
        <taxon>Novosphingobium</taxon>
    </lineage>
</organism>
<dbReference type="Gene3D" id="3.20.20.140">
    <property type="entry name" value="Metal-dependent hydrolases"/>
    <property type="match status" value="2"/>
</dbReference>
<dbReference type="Pfam" id="PF07969">
    <property type="entry name" value="Amidohydro_3"/>
    <property type="match status" value="1"/>
</dbReference>
<dbReference type="EMBL" id="JBHLTM010000061">
    <property type="protein sequence ID" value="MFC0686114.1"/>
    <property type="molecule type" value="Genomic_DNA"/>
</dbReference>
<dbReference type="InterPro" id="IPR013108">
    <property type="entry name" value="Amidohydro_3"/>
</dbReference>
<keyword evidence="3" id="KW-1185">Reference proteome</keyword>
<dbReference type="RefSeq" id="WP_267218829.1">
    <property type="nucleotide sequence ID" value="NZ_JAPCWC010000002.1"/>
</dbReference>
<dbReference type="PANTHER" id="PTHR22642">
    <property type="entry name" value="IMIDAZOLONEPROPIONASE"/>
    <property type="match status" value="1"/>
</dbReference>
<accession>A0ABV6SA57</accession>
<evidence type="ECO:0000313" key="2">
    <source>
        <dbReference type="EMBL" id="MFC0686114.1"/>
    </source>
</evidence>
<name>A0ABV6SA57_9SPHN</name>
<reference evidence="2 3" key="1">
    <citation type="submission" date="2024-09" db="EMBL/GenBank/DDBJ databases">
        <authorList>
            <person name="Sun Q."/>
            <person name="Mori K."/>
        </authorList>
    </citation>
    <scope>NUCLEOTIDE SEQUENCE [LARGE SCALE GENOMIC DNA]</scope>
    <source>
        <strain evidence="2 3">CICC 11035S</strain>
    </source>
</reference>
<dbReference type="InterPro" id="IPR032466">
    <property type="entry name" value="Metal_Hydrolase"/>
</dbReference>
<dbReference type="Gene3D" id="3.10.310.70">
    <property type="match status" value="1"/>
</dbReference>
<dbReference type="SUPFAM" id="SSF51338">
    <property type="entry name" value="Composite domain of metallo-dependent hydrolases"/>
    <property type="match status" value="1"/>
</dbReference>
<dbReference type="Gene3D" id="2.30.40.10">
    <property type="entry name" value="Urease, subunit C, domain 1"/>
    <property type="match status" value="1"/>
</dbReference>
<evidence type="ECO:0000259" key="1">
    <source>
        <dbReference type="Pfam" id="PF07969"/>
    </source>
</evidence>
<protein>
    <submittedName>
        <fullName evidence="2">Amidohydrolase family protein</fullName>
    </submittedName>
</protein>
<gene>
    <name evidence="2" type="ORF">ACFFF8_16090</name>
</gene>
<dbReference type="Proteomes" id="UP001589858">
    <property type="component" value="Unassembled WGS sequence"/>
</dbReference>
<dbReference type="PANTHER" id="PTHR22642:SF2">
    <property type="entry name" value="PROTEIN LONG AFTER FAR-RED 3"/>
    <property type="match status" value="1"/>
</dbReference>
<feature type="domain" description="Amidohydrolase 3" evidence="1">
    <location>
        <begin position="37"/>
        <end position="457"/>
    </location>
</feature>
<sequence length="475" mass="50746">MLIRDAHIHRHGIGDLRIDGGIVAAVGQLIPRPGEAVVEARGGALLPGLHDHHIHLSALAVRAASVDCGPPAIRDRDDLARALSHPGTGWLRGFGLCESVLDGELPDAAALDRIVPDRPVRLQHRTGRMWLLNSAALDALLASSTAPPGLERIGGRFTGRLFDEDAWLQDALAAAPPGLAAISRDLARFGLTGVTDMSPRNDPVIARHFAREISAGQLAQRLVVAGALSLADAPCNGGQLGPAKLHLHEAALPDFDAASAWVAQAHAQGRGVAVHCVTEVELVFTLALFETAGARRGDRIEHASIVPADLAARMAALDLHACVQPHFVHQNGDRYLRDVEPHHHQNLYRLASLRRAGIPLAGGSDAPYGSGDPWQAIRAAVLRSTRAGTPFTPDEALSPEDALALYLADPLDLSRQRQVAVGEAADLCLLTRPWHEARERLSSADVRLTLVSGRIVHQNVDEPPFERLARCQAPA</sequence>
<comment type="caution">
    <text evidence="2">The sequence shown here is derived from an EMBL/GenBank/DDBJ whole genome shotgun (WGS) entry which is preliminary data.</text>
</comment>
<dbReference type="InterPro" id="IPR011059">
    <property type="entry name" value="Metal-dep_hydrolase_composite"/>
</dbReference>
<dbReference type="SUPFAM" id="SSF51556">
    <property type="entry name" value="Metallo-dependent hydrolases"/>
    <property type="match status" value="1"/>
</dbReference>
<proteinExistence type="predicted"/>